<feature type="transmembrane region" description="Helical" evidence="4">
    <location>
        <begin position="10"/>
        <end position="27"/>
    </location>
</feature>
<dbReference type="PANTHER" id="PTHR47127">
    <property type="entry name" value="10A19I.15"/>
    <property type="match status" value="1"/>
</dbReference>
<gene>
    <name evidence="8" type="ORF">U9M48_025291</name>
</gene>
<sequence length="535" mass="59861">MDPSVRRRRLIVRGAALVVVAAAWLFVRFRRRAMNANRLSYAPMAQRDAERQNNLRFIYHSDDTRCVDLLRMKRQPFFQLCDLFRTRGLLRDSVHTSVEEQVAMFLHVVGHNQRFRVIGLSFRRSIETISRLFQEVLYAVGELRGDMIQPPAADIPTKILHSSRWNPYFKDCIGAIDGTHVLARVPAAQKAAFLGRKHTTTHNVLAAVDFDLKFTYVLAGWEGSAHDALILADAIERNDGLSVPQGNITCPFAQGQNAAAAPARLTWTPVMSAFILRRFVDLCEGVKTDKGFKDVHLNAVAKDLTAVIGEEVSGNQVYNHLRKWRAKWVKISKLKELSGACWDEENYMITLDGDHYNGHCKAHPKDAQYLNTPIANYLPMQIIFGSGVATGRFAMGSNEPLGQPIDLDAVVDLDGDLTPNTDSTGKAPEMHEPKVKGESSHLGKRKRVHDNEAALMTGLTEAVWGFANAVAESNHNEAAPGLYRAVMDMADFPREALMVALGHLTENKASGLMFVQMTTEDKDLWLRTFLSKAYY</sequence>
<organism evidence="8 9">
    <name type="scientific">Paspalum notatum var. saurae</name>
    <dbReference type="NCBI Taxonomy" id="547442"/>
    <lineage>
        <taxon>Eukaryota</taxon>
        <taxon>Viridiplantae</taxon>
        <taxon>Streptophyta</taxon>
        <taxon>Embryophyta</taxon>
        <taxon>Tracheophyta</taxon>
        <taxon>Spermatophyta</taxon>
        <taxon>Magnoliopsida</taxon>
        <taxon>Liliopsida</taxon>
        <taxon>Poales</taxon>
        <taxon>Poaceae</taxon>
        <taxon>PACMAD clade</taxon>
        <taxon>Panicoideae</taxon>
        <taxon>Andropogonodae</taxon>
        <taxon>Paspaleae</taxon>
        <taxon>Paspalinae</taxon>
        <taxon>Paspalum</taxon>
    </lineage>
</organism>
<dbReference type="Proteomes" id="UP001341281">
    <property type="component" value="Chromosome 05"/>
</dbReference>
<protein>
    <recommendedName>
        <fullName evidence="10">Transposase</fullName>
    </recommendedName>
</protein>
<dbReference type="InterPro" id="IPR024752">
    <property type="entry name" value="Myb/SANT-like_dom"/>
</dbReference>
<dbReference type="InterPro" id="IPR027806">
    <property type="entry name" value="HARBI1_dom"/>
</dbReference>
<dbReference type="Pfam" id="PF26138">
    <property type="entry name" value="DUF8040"/>
    <property type="match status" value="1"/>
</dbReference>
<evidence type="ECO:0000256" key="3">
    <source>
        <dbReference type="SAM" id="MobiDB-lite"/>
    </source>
</evidence>
<name>A0AAQ3WY58_PASNO</name>
<dbReference type="Pfam" id="PF13359">
    <property type="entry name" value="DDE_Tnp_4"/>
    <property type="match status" value="1"/>
</dbReference>
<dbReference type="Pfam" id="PF12776">
    <property type="entry name" value="Myb_DNA-bind_3"/>
    <property type="match status" value="1"/>
</dbReference>
<evidence type="ECO:0000259" key="5">
    <source>
        <dbReference type="Pfam" id="PF12776"/>
    </source>
</evidence>
<evidence type="ECO:0000259" key="6">
    <source>
        <dbReference type="Pfam" id="PF13359"/>
    </source>
</evidence>
<feature type="domain" description="DUF8040" evidence="7">
    <location>
        <begin position="58"/>
        <end position="140"/>
    </location>
</feature>
<evidence type="ECO:0000313" key="8">
    <source>
        <dbReference type="EMBL" id="WVZ77426.1"/>
    </source>
</evidence>
<feature type="region of interest" description="Disordered" evidence="3">
    <location>
        <begin position="417"/>
        <end position="445"/>
    </location>
</feature>
<comment type="cofactor">
    <cofactor evidence="1">
        <name>a divalent metal cation</name>
        <dbReference type="ChEBI" id="CHEBI:60240"/>
    </cofactor>
</comment>
<evidence type="ECO:0000256" key="4">
    <source>
        <dbReference type="SAM" id="Phobius"/>
    </source>
</evidence>
<keyword evidence="4" id="KW-0812">Transmembrane</keyword>
<evidence type="ECO:0000256" key="1">
    <source>
        <dbReference type="ARBA" id="ARBA00001968"/>
    </source>
</evidence>
<keyword evidence="9" id="KW-1185">Reference proteome</keyword>
<evidence type="ECO:0000256" key="2">
    <source>
        <dbReference type="ARBA" id="ARBA00022723"/>
    </source>
</evidence>
<reference evidence="8 9" key="1">
    <citation type="submission" date="2024-02" db="EMBL/GenBank/DDBJ databases">
        <title>High-quality chromosome-scale genome assembly of Pensacola bahiagrass (Paspalum notatum Flugge var. saurae).</title>
        <authorList>
            <person name="Vega J.M."/>
            <person name="Podio M."/>
            <person name="Orjuela J."/>
            <person name="Siena L.A."/>
            <person name="Pessino S.C."/>
            <person name="Combes M.C."/>
            <person name="Mariac C."/>
            <person name="Albertini E."/>
            <person name="Pupilli F."/>
            <person name="Ortiz J.P.A."/>
            <person name="Leblanc O."/>
        </authorList>
    </citation>
    <scope>NUCLEOTIDE SEQUENCE [LARGE SCALE GENOMIC DNA]</scope>
    <source>
        <strain evidence="8">R1</strain>
        <tissue evidence="8">Leaf</tissue>
    </source>
</reference>
<evidence type="ECO:0008006" key="10">
    <source>
        <dbReference type="Google" id="ProtNLM"/>
    </source>
</evidence>
<keyword evidence="2" id="KW-0479">Metal-binding</keyword>
<feature type="domain" description="Myb/SANT-like" evidence="5">
    <location>
        <begin position="266"/>
        <end position="351"/>
    </location>
</feature>
<evidence type="ECO:0000313" key="9">
    <source>
        <dbReference type="Proteomes" id="UP001341281"/>
    </source>
</evidence>
<accession>A0AAQ3WY58</accession>
<keyword evidence="4" id="KW-0472">Membrane</keyword>
<dbReference type="EMBL" id="CP144749">
    <property type="protein sequence ID" value="WVZ77426.1"/>
    <property type="molecule type" value="Genomic_DNA"/>
</dbReference>
<feature type="compositionally biased region" description="Basic and acidic residues" evidence="3">
    <location>
        <begin position="428"/>
        <end position="441"/>
    </location>
</feature>
<evidence type="ECO:0000259" key="7">
    <source>
        <dbReference type="Pfam" id="PF26138"/>
    </source>
</evidence>
<dbReference type="GO" id="GO:0046872">
    <property type="term" value="F:metal ion binding"/>
    <property type="evidence" value="ECO:0007669"/>
    <property type="project" value="UniProtKB-KW"/>
</dbReference>
<dbReference type="InterPro" id="IPR058353">
    <property type="entry name" value="DUF8040"/>
</dbReference>
<dbReference type="AlphaFoldDB" id="A0AAQ3WY58"/>
<feature type="domain" description="DDE Tnp4" evidence="6">
    <location>
        <begin position="176"/>
        <end position="232"/>
    </location>
</feature>
<proteinExistence type="predicted"/>
<feature type="non-terminal residue" evidence="8">
    <location>
        <position position="535"/>
    </location>
</feature>
<keyword evidence="4" id="KW-1133">Transmembrane helix</keyword>